<feature type="region of interest" description="Disordered" evidence="11">
    <location>
        <begin position="119"/>
        <end position="179"/>
    </location>
</feature>
<dbReference type="AlphaFoldDB" id="A0A6J3MH54"/>
<gene>
    <name evidence="14" type="ORF">K489DRAFT_288770</name>
</gene>
<evidence type="ECO:0000256" key="6">
    <source>
        <dbReference type="ARBA" id="ARBA00022723"/>
    </source>
</evidence>
<comment type="catalytic activity">
    <reaction evidence="1 10">
        <text>Endonucleolytic cleavage to 5'-phosphomonoester.</text>
        <dbReference type="EC" id="3.1.26.4"/>
    </reaction>
</comment>
<dbReference type="Pfam" id="PF01693">
    <property type="entry name" value="Cauli_VI"/>
    <property type="match status" value="2"/>
</dbReference>
<dbReference type="RefSeq" id="XP_033464317.1">
    <property type="nucleotide sequence ID" value="XM_033600139.1"/>
</dbReference>
<keyword evidence="9 10" id="KW-0460">Magnesium</keyword>
<feature type="non-terminal residue" evidence="14">
    <location>
        <position position="1"/>
    </location>
</feature>
<dbReference type="SUPFAM" id="SSF55658">
    <property type="entry name" value="L9 N-domain-like"/>
    <property type="match status" value="2"/>
</dbReference>
<keyword evidence="8 10" id="KW-0378">Hydrolase</keyword>
<dbReference type="CDD" id="cd09280">
    <property type="entry name" value="RNase_HI_eukaryote_like"/>
    <property type="match status" value="1"/>
</dbReference>
<dbReference type="FunFam" id="3.30.420.10:FF:000090">
    <property type="entry name" value="Ribonuclease H"/>
    <property type="match status" value="1"/>
</dbReference>
<dbReference type="SUPFAM" id="SSF53098">
    <property type="entry name" value="Ribonuclease H-like"/>
    <property type="match status" value="1"/>
</dbReference>
<evidence type="ECO:0000256" key="4">
    <source>
        <dbReference type="ARBA" id="ARBA00012180"/>
    </source>
</evidence>
<keyword evidence="5 10" id="KW-0540">Nuclease</keyword>
<dbReference type="InterPro" id="IPR050092">
    <property type="entry name" value="RNase_H"/>
</dbReference>
<evidence type="ECO:0000256" key="9">
    <source>
        <dbReference type="ARBA" id="ARBA00022842"/>
    </source>
</evidence>
<name>A0A6J3MH54_9PEZI</name>
<organism evidence="14">
    <name type="scientific">Dissoconium aciculare CBS 342.82</name>
    <dbReference type="NCBI Taxonomy" id="1314786"/>
    <lineage>
        <taxon>Eukaryota</taxon>
        <taxon>Fungi</taxon>
        <taxon>Dikarya</taxon>
        <taxon>Ascomycota</taxon>
        <taxon>Pezizomycotina</taxon>
        <taxon>Dothideomycetes</taxon>
        <taxon>Dothideomycetidae</taxon>
        <taxon>Mycosphaerellales</taxon>
        <taxon>Dissoconiaceae</taxon>
        <taxon>Dissoconium</taxon>
    </lineage>
</organism>
<dbReference type="Proteomes" id="UP000504637">
    <property type="component" value="Unplaced"/>
</dbReference>
<evidence type="ECO:0000256" key="3">
    <source>
        <dbReference type="ARBA" id="ARBA00005300"/>
    </source>
</evidence>
<dbReference type="OrthoDB" id="407198at2759"/>
<dbReference type="GO" id="GO:0000287">
    <property type="term" value="F:magnesium ion binding"/>
    <property type="evidence" value="ECO:0007669"/>
    <property type="project" value="UniProtKB-UniRule"/>
</dbReference>
<dbReference type="InterPro" id="IPR012337">
    <property type="entry name" value="RNaseH-like_sf"/>
</dbReference>
<accession>A0A6J3MH54</accession>
<comment type="function">
    <text evidence="10">Endonuclease that specifically degrades the RNA of RNA-DNA hybrids.</text>
</comment>
<dbReference type="PANTHER" id="PTHR10642:SF26">
    <property type="entry name" value="RIBONUCLEASE H1"/>
    <property type="match status" value="1"/>
</dbReference>
<dbReference type="Gene3D" id="3.30.420.10">
    <property type="entry name" value="Ribonuclease H-like superfamily/Ribonuclease H"/>
    <property type="match status" value="1"/>
</dbReference>
<reference evidence="14" key="3">
    <citation type="submission" date="2025-08" db="UniProtKB">
        <authorList>
            <consortium name="RefSeq"/>
        </authorList>
    </citation>
    <scope>IDENTIFICATION</scope>
    <source>
        <strain evidence="14">CBS 342.82</strain>
    </source>
</reference>
<dbReference type="EC" id="3.1.26.4" evidence="4 10"/>
<evidence type="ECO:0000256" key="11">
    <source>
        <dbReference type="SAM" id="MobiDB-lite"/>
    </source>
</evidence>
<feature type="compositionally biased region" description="Basic residues" evidence="11">
    <location>
        <begin position="135"/>
        <end position="146"/>
    </location>
</feature>
<keyword evidence="7 10" id="KW-0255">Endonuclease</keyword>
<evidence type="ECO:0000256" key="7">
    <source>
        <dbReference type="ARBA" id="ARBA00022759"/>
    </source>
</evidence>
<protein>
    <recommendedName>
        <fullName evidence="4 10">Ribonuclease H</fullName>
        <shortName evidence="10">RNase H</shortName>
        <ecNumber evidence="4 10">3.1.26.4</ecNumber>
    </recommendedName>
</protein>
<dbReference type="InterPro" id="IPR002156">
    <property type="entry name" value="RNaseH_domain"/>
</dbReference>
<sequence>KRKREPRFYAVRIGKTPGVYHTWEDCLEQIKGFPKATFKSFLTLTEAQNFVVHGTSSSADGKIVKWYGVQAGRVPGVYTSWEDVQDQITGWKGPRHKAFKSKFEAEQYVAEVHSVAGSSAGAAEESGEINEPASKKARLNKSKKTTAVKEEDGLAAQSEQGEYEPGEAPLGEDVKDGFDPNIMLDPKAGTLRYRTREERQKTVYEATRAAPNAPLRIYTDGSALGNGKLSALGGVGVYFGPGDQRNISEPLTGTRQTNNRAELTAVQRALEVAPRDRRIVIVSDSKYAIDCVTDWFRGWQRNNWMNSSRKPVENKDLVVKIIDLLEERQRLDQRAFWNRGPGGVLFEWVKGHHKDASNEAADQLAVAGAR</sequence>
<evidence type="ECO:0000259" key="12">
    <source>
        <dbReference type="PROSITE" id="PS50879"/>
    </source>
</evidence>
<evidence type="ECO:0000313" key="14">
    <source>
        <dbReference type="RefSeq" id="XP_033464317.1"/>
    </source>
</evidence>
<comment type="similarity">
    <text evidence="3 10">Belongs to the RNase H family.</text>
</comment>
<dbReference type="PANTHER" id="PTHR10642">
    <property type="entry name" value="RIBONUCLEASE H1"/>
    <property type="match status" value="1"/>
</dbReference>
<dbReference type="InterPro" id="IPR009027">
    <property type="entry name" value="Ribosomal_bL9/RNase_H1_N"/>
</dbReference>
<dbReference type="InterPro" id="IPR011320">
    <property type="entry name" value="RNase_H1_N"/>
</dbReference>
<feature type="non-terminal residue" evidence="14">
    <location>
        <position position="370"/>
    </location>
</feature>
<dbReference type="Gene3D" id="3.40.970.10">
    <property type="entry name" value="Ribonuclease H1, N-terminal domain"/>
    <property type="match status" value="2"/>
</dbReference>
<evidence type="ECO:0000313" key="13">
    <source>
        <dbReference type="Proteomes" id="UP000504637"/>
    </source>
</evidence>
<keyword evidence="13" id="KW-1185">Reference proteome</keyword>
<dbReference type="GO" id="GO:0004523">
    <property type="term" value="F:RNA-DNA hybrid ribonuclease activity"/>
    <property type="evidence" value="ECO:0007669"/>
    <property type="project" value="UniProtKB-UniRule"/>
</dbReference>
<evidence type="ECO:0000256" key="2">
    <source>
        <dbReference type="ARBA" id="ARBA00001946"/>
    </source>
</evidence>
<dbReference type="InterPro" id="IPR037056">
    <property type="entry name" value="RNase_H1_N_sf"/>
</dbReference>
<dbReference type="GO" id="GO:0003676">
    <property type="term" value="F:nucleic acid binding"/>
    <property type="evidence" value="ECO:0007669"/>
    <property type="project" value="UniProtKB-UniRule"/>
</dbReference>
<reference evidence="14" key="1">
    <citation type="submission" date="2020-01" db="EMBL/GenBank/DDBJ databases">
        <authorList>
            <consortium name="DOE Joint Genome Institute"/>
            <person name="Haridas S."/>
            <person name="Albert R."/>
            <person name="Binder M."/>
            <person name="Bloem J."/>
            <person name="Labutti K."/>
            <person name="Salamov A."/>
            <person name="Andreopoulos B."/>
            <person name="Baker S.E."/>
            <person name="Barry K."/>
            <person name="Bills G."/>
            <person name="Bluhm B.H."/>
            <person name="Cannon C."/>
            <person name="Castanera R."/>
            <person name="Culley D.E."/>
            <person name="Daum C."/>
            <person name="Ezra D."/>
            <person name="Gonzalez J.B."/>
            <person name="Henrissat B."/>
            <person name="Kuo A."/>
            <person name="Liang C."/>
            <person name="Lipzen A."/>
            <person name="Lutzoni F."/>
            <person name="Magnuson J."/>
            <person name="Mondo S."/>
            <person name="Nolan M."/>
            <person name="Ohm R."/>
            <person name="Pangilinan J."/>
            <person name="Park H.-J."/>
            <person name="Ramirez L."/>
            <person name="Alfaro M."/>
            <person name="Sun H."/>
            <person name="Tritt A."/>
            <person name="Yoshinaga Y."/>
            <person name="Zwiers L.-H."/>
            <person name="Turgeon B.G."/>
            <person name="Goodwin S.B."/>
            <person name="Spatafora J.W."/>
            <person name="Crous P.W."/>
            <person name="Grigoriev I.V."/>
        </authorList>
    </citation>
    <scope>NUCLEOTIDE SEQUENCE</scope>
    <source>
        <strain evidence="14">CBS 342.82</strain>
    </source>
</reference>
<dbReference type="Pfam" id="PF00075">
    <property type="entry name" value="RNase_H"/>
    <property type="match status" value="1"/>
</dbReference>
<dbReference type="PIRSF" id="PIRSF036852">
    <property type="entry name" value="Ribonuclease_H1_euk"/>
    <property type="match status" value="1"/>
</dbReference>
<dbReference type="InterPro" id="IPR036397">
    <property type="entry name" value="RNaseH_sf"/>
</dbReference>
<reference evidence="14" key="2">
    <citation type="submission" date="2020-04" db="EMBL/GenBank/DDBJ databases">
        <authorList>
            <consortium name="NCBI Genome Project"/>
        </authorList>
    </citation>
    <scope>NUCLEOTIDE SEQUENCE</scope>
    <source>
        <strain evidence="14">CBS 342.82</strain>
    </source>
</reference>
<comment type="cofactor">
    <cofactor evidence="2 10">
        <name>Mg(2+)</name>
        <dbReference type="ChEBI" id="CHEBI:18420"/>
    </cofactor>
</comment>
<keyword evidence="6 10" id="KW-0479">Metal-binding</keyword>
<dbReference type="PROSITE" id="PS50879">
    <property type="entry name" value="RNASE_H_1"/>
    <property type="match status" value="1"/>
</dbReference>
<dbReference type="GO" id="GO:0043137">
    <property type="term" value="P:DNA replication, removal of RNA primer"/>
    <property type="evidence" value="ECO:0007669"/>
    <property type="project" value="TreeGrafter"/>
</dbReference>
<dbReference type="FunFam" id="3.40.970.10:FF:000001">
    <property type="entry name" value="Ribonuclease H1"/>
    <property type="match status" value="1"/>
</dbReference>
<evidence type="ECO:0000256" key="10">
    <source>
        <dbReference type="PIRNR" id="PIRNR036852"/>
    </source>
</evidence>
<evidence type="ECO:0000256" key="1">
    <source>
        <dbReference type="ARBA" id="ARBA00000077"/>
    </source>
</evidence>
<feature type="domain" description="RNase H type-1" evidence="12">
    <location>
        <begin position="211"/>
        <end position="370"/>
    </location>
</feature>
<dbReference type="InterPro" id="IPR017067">
    <property type="entry name" value="RNase_H1_euk"/>
</dbReference>
<proteinExistence type="inferred from homology"/>
<evidence type="ECO:0000256" key="5">
    <source>
        <dbReference type="ARBA" id="ARBA00022722"/>
    </source>
</evidence>
<evidence type="ECO:0000256" key="8">
    <source>
        <dbReference type="ARBA" id="ARBA00022801"/>
    </source>
</evidence>
<dbReference type="GeneID" id="54357939"/>